<evidence type="ECO:0000313" key="2">
    <source>
        <dbReference type="EMBL" id="RCU47910.1"/>
    </source>
</evidence>
<dbReference type="Gene3D" id="3.10.129.10">
    <property type="entry name" value="Hotdog Thioesterase"/>
    <property type="match status" value="1"/>
</dbReference>
<dbReference type="Pfam" id="PF01575">
    <property type="entry name" value="MaoC_dehydratas"/>
    <property type="match status" value="1"/>
</dbReference>
<name>A0A368NCR0_9EURY</name>
<keyword evidence="3" id="KW-1185">Reference proteome</keyword>
<protein>
    <recommendedName>
        <fullName evidence="1">MaoC-like domain-containing protein</fullName>
    </recommendedName>
</protein>
<evidence type="ECO:0000313" key="3">
    <source>
        <dbReference type="Proteomes" id="UP000252189"/>
    </source>
</evidence>
<dbReference type="AlphaFoldDB" id="A0A368NCR0"/>
<dbReference type="OrthoDB" id="51509at2157"/>
<dbReference type="EMBL" id="QPHM01000001">
    <property type="protein sequence ID" value="RCU47910.1"/>
    <property type="molecule type" value="Genomic_DNA"/>
</dbReference>
<dbReference type="Proteomes" id="UP000252189">
    <property type="component" value="Unassembled WGS sequence"/>
</dbReference>
<dbReference type="InterPro" id="IPR029069">
    <property type="entry name" value="HotDog_dom_sf"/>
</dbReference>
<dbReference type="InterPro" id="IPR002539">
    <property type="entry name" value="MaoC-like_dom"/>
</dbReference>
<gene>
    <name evidence="2" type="ORF">DU504_11770</name>
</gene>
<dbReference type="PANTHER" id="PTHR43437">
    <property type="entry name" value="HYDROXYACYL-THIOESTER DEHYDRATASE TYPE 2, MITOCHONDRIAL-RELATED"/>
    <property type="match status" value="1"/>
</dbReference>
<dbReference type="GO" id="GO:0006633">
    <property type="term" value="P:fatty acid biosynthetic process"/>
    <property type="evidence" value="ECO:0007669"/>
    <property type="project" value="TreeGrafter"/>
</dbReference>
<dbReference type="PANTHER" id="PTHR43437:SF3">
    <property type="entry name" value="HYDROXYACYL-THIOESTER DEHYDRATASE TYPE 2, MITOCHONDRIAL"/>
    <property type="match status" value="1"/>
</dbReference>
<dbReference type="GO" id="GO:0019171">
    <property type="term" value="F:(3R)-hydroxyacyl-[acyl-carrier-protein] dehydratase activity"/>
    <property type="evidence" value="ECO:0007669"/>
    <property type="project" value="TreeGrafter"/>
</dbReference>
<dbReference type="SUPFAM" id="SSF54637">
    <property type="entry name" value="Thioesterase/thiol ester dehydrase-isomerase"/>
    <property type="match status" value="1"/>
</dbReference>
<reference evidence="2 3" key="1">
    <citation type="submission" date="2018-07" db="EMBL/GenBank/DDBJ databases">
        <title>Genome sequences of Haloplanus salinus JCM 18368T.</title>
        <authorList>
            <person name="Kim Y.B."/>
            <person name="Roh S.W."/>
        </authorList>
    </citation>
    <scope>NUCLEOTIDE SEQUENCE [LARGE SCALE GENOMIC DNA]</scope>
    <source>
        <strain evidence="2 3">JCM 18368</strain>
    </source>
</reference>
<organism evidence="2 3">
    <name type="scientific">Haloplanus salinus</name>
    <dbReference type="NCBI Taxonomy" id="1126245"/>
    <lineage>
        <taxon>Archaea</taxon>
        <taxon>Methanobacteriati</taxon>
        <taxon>Methanobacteriota</taxon>
        <taxon>Stenosarchaea group</taxon>
        <taxon>Halobacteria</taxon>
        <taxon>Halobacteriales</taxon>
        <taxon>Haloferacaceae</taxon>
        <taxon>Haloplanus</taxon>
    </lineage>
</organism>
<feature type="domain" description="MaoC-like" evidence="1">
    <location>
        <begin position="24"/>
        <end position="104"/>
    </location>
</feature>
<accession>A0A368NCR0</accession>
<sequence>MNLAVDHLEEGQTRTHSARFDLPEVQLFADLSGDRNPLHLHPSTGRRSRFSGNIVHGALTASLISAALAKFGTHNSVVVFLDQHLDFLKPVSFGEMLTGVAEIVVDLGGGAYSCDVRVVTENGDRVIAGDATILLDPLAEAGE</sequence>
<proteinExistence type="predicted"/>
<dbReference type="RefSeq" id="WP_114449469.1">
    <property type="nucleotide sequence ID" value="NZ_QPHM01000001.1"/>
</dbReference>
<evidence type="ECO:0000259" key="1">
    <source>
        <dbReference type="Pfam" id="PF01575"/>
    </source>
</evidence>
<dbReference type="InterPro" id="IPR050965">
    <property type="entry name" value="UPF0336/Enoyl-CoA_hydratase"/>
</dbReference>
<comment type="caution">
    <text evidence="2">The sequence shown here is derived from an EMBL/GenBank/DDBJ whole genome shotgun (WGS) entry which is preliminary data.</text>
</comment>